<dbReference type="AlphaFoldDB" id="A0A7J6SS40"/>
<keyword evidence="1" id="KW-0347">Helicase</keyword>
<evidence type="ECO:0000313" key="1">
    <source>
        <dbReference type="EMBL" id="KAF4735758.1"/>
    </source>
</evidence>
<name>A0A7J6SS40_PEROL</name>
<keyword evidence="1" id="KW-0067">ATP-binding</keyword>
<gene>
    <name evidence="1" type="primary">DDX60_7</name>
    <name evidence="1" type="ORF">FOZ63_024051</name>
</gene>
<dbReference type="GO" id="GO:0004386">
    <property type="term" value="F:helicase activity"/>
    <property type="evidence" value="ECO:0007669"/>
    <property type="project" value="UniProtKB-KW"/>
</dbReference>
<sequence length="55" mass="6346">MTGCGRAGRLGVIEKRRRHQPTASCPVLYEKDLEPEFRDLVPSYNEALKDELLRM</sequence>
<feature type="non-terminal residue" evidence="1">
    <location>
        <position position="1"/>
    </location>
</feature>
<evidence type="ECO:0000313" key="2">
    <source>
        <dbReference type="Proteomes" id="UP000553632"/>
    </source>
</evidence>
<proteinExistence type="predicted"/>
<dbReference type="EMBL" id="JABANO010016086">
    <property type="protein sequence ID" value="KAF4735758.1"/>
    <property type="molecule type" value="Genomic_DNA"/>
</dbReference>
<keyword evidence="1" id="KW-0378">Hydrolase</keyword>
<comment type="caution">
    <text evidence="1">The sequence shown here is derived from an EMBL/GenBank/DDBJ whole genome shotgun (WGS) entry which is preliminary data.</text>
</comment>
<protein>
    <submittedName>
        <fullName evidence="1">Putative ATP-dependent RNA helicase ddx60</fullName>
    </submittedName>
</protein>
<accession>A0A7J6SS40</accession>
<organism evidence="1 2">
    <name type="scientific">Perkinsus olseni</name>
    <name type="common">Perkinsus atlanticus</name>
    <dbReference type="NCBI Taxonomy" id="32597"/>
    <lineage>
        <taxon>Eukaryota</taxon>
        <taxon>Sar</taxon>
        <taxon>Alveolata</taxon>
        <taxon>Perkinsozoa</taxon>
        <taxon>Perkinsea</taxon>
        <taxon>Perkinsida</taxon>
        <taxon>Perkinsidae</taxon>
        <taxon>Perkinsus</taxon>
    </lineage>
</organism>
<dbReference type="Proteomes" id="UP000553632">
    <property type="component" value="Unassembled WGS sequence"/>
</dbReference>
<reference evidence="1 2" key="1">
    <citation type="submission" date="2020-04" db="EMBL/GenBank/DDBJ databases">
        <title>Perkinsus olseni comparative genomics.</title>
        <authorList>
            <person name="Bogema D.R."/>
        </authorList>
    </citation>
    <scope>NUCLEOTIDE SEQUENCE [LARGE SCALE GENOMIC DNA]</scope>
    <source>
        <strain evidence="1 2">ATCC PRA-207</strain>
    </source>
</reference>
<keyword evidence="2" id="KW-1185">Reference proteome</keyword>
<keyword evidence="1" id="KW-0547">Nucleotide-binding</keyword>